<proteinExistence type="predicted"/>
<feature type="region of interest" description="Disordered" evidence="1">
    <location>
        <begin position="1"/>
        <end position="61"/>
    </location>
</feature>
<dbReference type="Gramene" id="OBART04G19750.1">
    <property type="protein sequence ID" value="OBART04G19750.1"/>
    <property type="gene ID" value="OBART04G19750"/>
</dbReference>
<protein>
    <submittedName>
        <fullName evidence="2">Uncharacterized protein</fullName>
    </submittedName>
</protein>
<reference evidence="2" key="1">
    <citation type="journal article" date="2009" name="Rice">
        <title>De Novo Next Generation Sequencing of Plant Genomes.</title>
        <authorList>
            <person name="Rounsley S."/>
            <person name="Marri P.R."/>
            <person name="Yu Y."/>
            <person name="He R."/>
            <person name="Sisneros N."/>
            <person name="Goicoechea J.L."/>
            <person name="Lee S.J."/>
            <person name="Angelova A."/>
            <person name="Kudrna D."/>
            <person name="Luo M."/>
            <person name="Affourtit J."/>
            <person name="Desany B."/>
            <person name="Knight J."/>
            <person name="Niazi F."/>
            <person name="Egholm M."/>
            <person name="Wing R.A."/>
        </authorList>
    </citation>
    <scope>NUCLEOTIDE SEQUENCE [LARGE SCALE GENOMIC DNA]</scope>
    <source>
        <strain evidence="2">cv. IRGC 105608</strain>
    </source>
</reference>
<accession>A0A0D3FYB2</accession>
<dbReference type="PaxDb" id="65489-OBART04G19750.1"/>
<name>A0A0D3FYB2_9ORYZ</name>
<evidence type="ECO:0000256" key="1">
    <source>
        <dbReference type="SAM" id="MobiDB-lite"/>
    </source>
</evidence>
<dbReference type="AlphaFoldDB" id="A0A0D3FYB2"/>
<dbReference type="HOGENOM" id="CLU_1848166_0_0_1"/>
<organism evidence="2">
    <name type="scientific">Oryza barthii</name>
    <dbReference type="NCBI Taxonomy" id="65489"/>
    <lineage>
        <taxon>Eukaryota</taxon>
        <taxon>Viridiplantae</taxon>
        <taxon>Streptophyta</taxon>
        <taxon>Embryophyta</taxon>
        <taxon>Tracheophyta</taxon>
        <taxon>Spermatophyta</taxon>
        <taxon>Magnoliopsida</taxon>
        <taxon>Liliopsida</taxon>
        <taxon>Poales</taxon>
        <taxon>Poaceae</taxon>
        <taxon>BOP clade</taxon>
        <taxon>Oryzoideae</taxon>
        <taxon>Oryzeae</taxon>
        <taxon>Oryzinae</taxon>
        <taxon>Oryza</taxon>
    </lineage>
</organism>
<dbReference type="EnsemblPlants" id="OBART04G19750.1">
    <property type="protein sequence ID" value="OBART04G19750.1"/>
    <property type="gene ID" value="OBART04G19750"/>
</dbReference>
<feature type="region of interest" description="Disordered" evidence="1">
    <location>
        <begin position="117"/>
        <end position="139"/>
    </location>
</feature>
<sequence length="139" mass="14887">MAASMKANIERRKTREVRGHAPSPLFPAGRCPRRTPLVSPGYSLSSPANERRHRSSPISIANRVTRLPLSPGHPPLFSPACSCLAAALLPMLVMPWRLAAAMSASGLDADPILVGAAPSRRRHCPSPATRRGATRRGAR</sequence>
<reference evidence="2" key="2">
    <citation type="submission" date="2015-03" db="UniProtKB">
        <authorList>
            <consortium name="EnsemblPlants"/>
        </authorList>
    </citation>
    <scope>IDENTIFICATION</scope>
</reference>
<dbReference type="Proteomes" id="UP000026960">
    <property type="component" value="Chromosome 4"/>
</dbReference>
<feature type="compositionally biased region" description="Basic and acidic residues" evidence="1">
    <location>
        <begin position="8"/>
        <end position="19"/>
    </location>
</feature>
<keyword evidence="3" id="KW-1185">Reference proteome</keyword>
<evidence type="ECO:0000313" key="3">
    <source>
        <dbReference type="Proteomes" id="UP000026960"/>
    </source>
</evidence>
<evidence type="ECO:0000313" key="2">
    <source>
        <dbReference type="EnsemblPlants" id="OBART04G19750.1"/>
    </source>
</evidence>